<evidence type="ECO:0000313" key="1">
    <source>
        <dbReference type="EMBL" id="SIR69115.1"/>
    </source>
</evidence>
<dbReference type="OrthoDB" id="384604at2157"/>
<reference evidence="2" key="1">
    <citation type="submission" date="2017-01" db="EMBL/GenBank/DDBJ databases">
        <authorList>
            <person name="Varghese N."/>
            <person name="Submissions S."/>
        </authorList>
    </citation>
    <scope>NUCLEOTIDE SEQUENCE [LARGE SCALE GENOMIC DNA]</scope>
    <source>
        <strain evidence="2">CGMCC 1.7737</strain>
    </source>
</reference>
<keyword evidence="2" id="KW-1185">Reference proteome</keyword>
<organism evidence="1 2">
    <name type="scientific">Haladaptatus litoreus</name>
    <dbReference type="NCBI Taxonomy" id="553468"/>
    <lineage>
        <taxon>Archaea</taxon>
        <taxon>Methanobacteriati</taxon>
        <taxon>Methanobacteriota</taxon>
        <taxon>Stenosarchaea group</taxon>
        <taxon>Halobacteria</taxon>
        <taxon>Halobacteriales</taxon>
        <taxon>Haladaptataceae</taxon>
        <taxon>Haladaptatus</taxon>
    </lineage>
</organism>
<sequence length="95" mass="10650">MLRETALFDALHSELAIALEETRDDEIDADRVAARLLENDGARRLLIGIIEGAIAVDLIVRRSVRTILFHSKLVEMRDGQHVTIDYSLLATILVL</sequence>
<gene>
    <name evidence="1" type="ORF">SAMN05421858_3369</name>
</gene>
<evidence type="ECO:0000313" key="2">
    <source>
        <dbReference type="Proteomes" id="UP000186914"/>
    </source>
</evidence>
<dbReference type="Proteomes" id="UP000186914">
    <property type="component" value="Unassembled WGS sequence"/>
</dbReference>
<protein>
    <submittedName>
        <fullName evidence="1">Uncharacterized protein</fullName>
    </submittedName>
</protein>
<accession>A0A1N7D092</accession>
<dbReference type="RefSeq" id="WP_076431271.1">
    <property type="nucleotide sequence ID" value="NZ_FTNO01000003.1"/>
</dbReference>
<dbReference type="EMBL" id="FTNO01000003">
    <property type="protein sequence ID" value="SIR69115.1"/>
    <property type="molecule type" value="Genomic_DNA"/>
</dbReference>
<proteinExistence type="predicted"/>
<name>A0A1N7D092_9EURY</name>
<dbReference type="AlphaFoldDB" id="A0A1N7D092"/>